<proteinExistence type="predicted"/>
<feature type="chain" id="PRO_5010256173" description="Lipoprotein" evidence="1">
    <location>
        <begin position="25"/>
        <end position="146"/>
    </location>
</feature>
<accession>A0A1H0ATB3</accession>
<evidence type="ECO:0008006" key="4">
    <source>
        <dbReference type="Google" id="ProtNLM"/>
    </source>
</evidence>
<keyword evidence="1" id="KW-0732">Signal</keyword>
<dbReference type="EMBL" id="FNGY01000007">
    <property type="protein sequence ID" value="SDN36575.1"/>
    <property type="molecule type" value="Genomic_DNA"/>
</dbReference>
<reference evidence="3" key="1">
    <citation type="submission" date="2016-10" db="EMBL/GenBank/DDBJ databases">
        <authorList>
            <person name="Varghese N."/>
            <person name="Submissions S."/>
        </authorList>
    </citation>
    <scope>NUCLEOTIDE SEQUENCE [LARGE SCALE GENOMIC DNA]</scope>
    <source>
        <strain evidence="3">DSM 19110</strain>
    </source>
</reference>
<organism evidence="2 3">
    <name type="scientific">Pedobacter steynii</name>
    <dbReference type="NCBI Taxonomy" id="430522"/>
    <lineage>
        <taxon>Bacteria</taxon>
        <taxon>Pseudomonadati</taxon>
        <taxon>Bacteroidota</taxon>
        <taxon>Sphingobacteriia</taxon>
        <taxon>Sphingobacteriales</taxon>
        <taxon>Sphingobacteriaceae</taxon>
        <taxon>Pedobacter</taxon>
    </lineage>
</organism>
<gene>
    <name evidence="2" type="ORF">SAMN05421820_107192</name>
</gene>
<dbReference type="AlphaFoldDB" id="A0A1H0ATB3"/>
<protein>
    <recommendedName>
        <fullName evidence="4">Lipoprotein</fullName>
    </recommendedName>
</protein>
<keyword evidence="3" id="KW-1185">Reference proteome</keyword>
<evidence type="ECO:0000313" key="2">
    <source>
        <dbReference type="EMBL" id="SDN36575.1"/>
    </source>
</evidence>
<evidence type="ECO:0000313" key="3">
    <source>
        <dbReference type="Proteomes" id="UP000183200"/>
    </source>
</evidence>
<feature type="signal peptide" evidence="1">
    <location>
        <begin position="1"/>
        <end position="24"/>
    </location>
</feature>
<sequence>MLKISLLIVCVCLFSCTSSTYHFYSPEKDQCISVITENNIRYIIDGEYNKVPKSNFVKIDLSKIDRNVGDEIIGCWKRDNLHWIIMMDNVVVLENKLDTNKFLFKKDFPVEDGIPNLKSYDRRKKNCFSLGFEYSTLKRMNGDIQQ</sequence>
<dbReference type="RefSeq" id="WP_074610373.1">
    <property type="nucleotide sequence ID" value="NZ_FNGY01000007.1"/>
</dbReference>
<dbReference type="Proteomes" id="UP000183200">
    <property type="component" value="Unassembled WGS sequence"/>
</dbReference>
<evidence type="ECO:0000256" key="1">
    <source>
        <dbReference type="SAM" id="SignalP"/>
    </source>
</evidence>
<name>A0A1H0ATB3_9SPHI</name>
<dbReference type="OrthoDB" id="1436876at2"/>